<dbReference type="InterPro" id="IPR017517">
    <property type="entry name" value="Maleyloyr_isom"/>
</dbReference>
<protein>
    <submittedName>
        <fullName evidence="3">TIGR03084 family metal-binding protein</fullName>
    </submittedName>
</protein>
<dbReference type="Proteomes" id="UP001596356">
    <property type="component" value="Unassembled WGS sequence"/>
</dbReference>
<evidence type="ECO:0000313" key="4">
    <source>
        <dbReference type="Proteomes" id="UP001596356"/>
    </source>
</evidence>
<dbReference type="Pfam" id="PF11716">
    <property type="entry name" value="MDMPI_N"/>
    <property type="match status" value="1"/>
</dbReference>
<dbReference type="InterPro" id="IPR024344">
    <property type="entry name" value="MDMPI_metal-binding"/>
</dbReference>
<dbReference type="SUPFAM" id="SSF109854">
    <property type="entry name" value="DinB/YfiT-like putative metalloenzymes"/>
    <property type="match status" value="1"/>
</dbReference>
<comment type="caution">
    <text evidence="3">The sequence shown here is derived from an EMBL/GenBank/DDBJ whole genome shotgun (WGS) entry which is preliminary data.</text>
</comment>
<sequence>MSTVDHLIAEGDELDRLVADLTPDQWRLATPAAGWSIAHQIGHLAWTDEVALTAVTDPDSFGAVVAEAATDPLHFTDITAAQRANLPVAQLLSQWRAGRSKLAVALEHLPPDTAIPWFGPPMKPRSMATARLMETWAHGQDVADALGVRRVPTDRLKDIAHLGVRTRTFAYAINDLPLPAAEPLVELTAPSGELWVWGPQDATDRITGPAEDFCLAVTQRRELPDLALAATPGVATEWLTIAQAFAGAPKAAVRAAHTTEVTQ</sequence>
<dbReference type="RefSeq" id="WP_377824261.1">
    <property type="nucleotide sequence ID" value="NZ_JBHSWJ010000002.1"/>
</dbReference>
<feature type="domain" description="tRNA wybutosine-synthesis" evidence="1">
    <location>
        <begin position="184"/>
        <end position="230"/>
    </location>
</feature>
<dbReference type="InterPro" id="IPR034660">
    <property type="entry name" value="DinB/YfiT-like"/>
</dbReference>
<evidence type="ECO:0000259" key="1">
    <source>
        <dbReference type="Pfam" id="PF08608"/>
    </source>
</evidence>
<dbReference type="NCBIfam" id="TIGR03084">
    <property type="entry name" value="TIGR03084 family metal-binding protein"/>
    <property type="match status" value="1"/>
</dbReference>
<dbReference type="NCBIfam" id="TIGR03083">
    <property type="entry name" value="maleylpyruvate isomerase family mycothiol-dependent enzyme"/>
    <property type="match status" value="1"/>
</dbReference>
<name>A0ABW2AWA8_9MICO</name>
<dbReference type="InterPro" id="IPR017518">
    <property type="entry name" value="CHP03084"/>
</dbReference>
<organism evidence="3 4">
    <name type="scientific">Branchiibius cervicis</name>
    <dbReference type="NCBI Taxonomy" id="908252"/>
    <lineage>
        <taxon>Bacteria</taxon>
        <taxon>Bacillati</taxon>
        <taxon>Actinomycetota</taxon>
        <taxon>Actinomycetes</taxon>
        <taxon>Micrococcales</taxon>
        <taxon>Dermacoccaceae</taxon>
        <taxon>Branchiibius</taxon>
    </lineage>
</organism>
<reference evidence="4" key="1">
    <citation type="journal article" date="2019" name="Int. J. Syst. Evol. Microbiol.">
        <title>The Global Catalogue of Microorganisms (GCM) 10K type strain sequencing project: providing services to taxonomists for standard genome sequencing and annotation.</title>
        <authorList>
            <consortium name="The Broad Institute Genomics Platform"/>
            <consortium name="The Broad Institute Genome Sequencing Center for Infectious Disease"/>
            <person name="Wu L."/>
            <person name="Ma J."/>
        </authorList>
    </citation>
    <scope>NUCLEOTIDE SEQUENCE [LARGE SCALE GENOMIC DNA]</scope>
    <source>
        <strain evidence="4">NBRC 106593</strain>
    </source>
</reference>
<feature type="domain" description="Mycothiol-dependent maleylpyruvate isomerase metal-binding" evidence="2">
    <location>
        <begin position="9"/>
        <end position="143"/>
    </location>
</feature>
<proteinExistence type="predicted"/>
<gene>
    <name evidence="3" type="ORF">ACFQBT_16220</name>
</gene>
<dbReference type="Pfam" id="PF08608">
    <property type="entry name" value="Wyosine_form"/>
    <property type="match status" value="1"/>
</dbReference>
<evidence type="ECO:0000259" key="2">
    <source>
        <dbReference type="Pfam" id="PF11716"/>
    </source>
</evidence>
<accession>A0ABW2AWA8</accession>
<evidence type="ECO:0000313" key="3">
    <source>
        <dbReference type="EMBL" id="MFC6715273.1"/>
    </source>
</evidence>
<dbReference type="InterPro" id="IPR013917">
    <property type="entry name" value="tRNA_wybutosine-synth"/>
</dbReference>
<dbReference type="EMBL" id="JBHSWJ010000002">
    <property type="protein sequence ID" value="MFC6715273.1"/>
    <property type="molecule type" value="Genomic_DNA"/>
</dbReference>
<dbReference type="Gene3D" id="1.20.120.450">
    <property type="entry name" value="dinb family like domain"/>
    <property type="match status" value="1"/>
</dbReference>
<keyword evidence="4" id="KW-1185">Reference proteome</keyword>